<dbReference type="Gene3D" id="3.20.20.70">
    <property type="entry name" value="Aldolase class I"/>
    <property type="match status" value="1"/>
</dbReference>
<feature type="chain" id="PRO_5030826683" description="Alpha-galactosidase" evidence="6">
    <location>
        <begin position="23"/>
        <end position="642"/>
    </location>
</feature>
<evidence type="ECO:0000313" key="8">
    <source>
        <dbReference type="EMBL" id="MBB4618199.1"/>
    </source>
</evidence>
<dbReference type="PRINTS" id="PR00740">
    <property type="entry name" value="GLHYDRLASE27"/>
</dbReference>
<dbReference type="PROSITE" id="PS00512">
    <property type="entry name" value="ALPHA_GALACTOSIDASE"/>
    <property type="match status" value="1"/>
</dbReference>
<comment type="catalytic activity">
    <reaction evidence="5">
        <text>Hydrolysis of terminal, non-reducing alpha-D-galactose residues in alpha-D-galactosides, including galactose oligosaccharides, galactomannans and galactolipids.</text>
        <dbReference type="EC" id="3.2.1.22"/>
    </reaction>
</comment>
<keyword evidence="5" id="KW-1015">Disulfide bond</keyword>
<dbReference type="EC" id="3.2.1.22" evidence="5"/>
<keyword evidence="9" id="KW-1185">Reference proteome</keyword>
<dbReference type="AlphaFoldDB" id="A0A7W7EYL7"/>
<sequence>MPRSGRRGARLLPLIAALLAQAAVPGAAGADPLDPTGRWTANAGGQAPVPPMGWNSWNAFNSDIDEAKILGSAQTLVSSGLAKAGYGRVNIDDGWWLKRRTRDGRLVIRTAQFPSARVKGGQADDTSFRPLTDRLHAMGLKAGIYSDMGRNSCGQIYTADFKNQPEGSVAEREIGLYGHVDQDIRLFFTEWGFDLIKVDGCGIRGLPADNPRVRSGLYRAFTPLVDMQSIGRTDVAAVRALYTSVADALERERPGGDYLLSLCLWGSADVRAWGKDLGNISRTSDDITPHWGRMLTNFDTASRRELYAHPGSWNDADMLFVGQGDFDEAHPTEAKAHFALWAMINSPLVIGYDLRKLTPGLQAIFGNADIIALNQDPAGNQAVIAYDSDDVQFLVKTLADGSKGVALFNRSAVPAKVTLNASQLKFRDDAAITLTDLWTKAQIGFTAKRDFDLAPHQVLIFRASGSRRLGEGLYLSEQPGRVNPAVDGVVARRADPTIHHSVTAWSGTKGPGEHVQYSGWGGSRADRAVYGQVLRVGGTDYDTGLGVLAGSRLEVRNAGFRRFAAEVGMDDAAAQARGTLRFAIYGDGRLLASTDGVAFGAAARPLTADVSGVRIIELVTRAAGGSADDPAPAVWANARLLR</sequence>
<dbReference type="PANTHER" id="PTHR11452">
    <property type="entry name" value="ALPHA-GALACTOSIDASE/ALPHA-N-ACETYLGALACTOSAMINIDASE"/>
    <property type="match status" value="1"/>
</dbReference>
<evidence type="ECO:0000259" key="7">
    <source>
        <dbReference type="SMART" id="SM00776"/>
    </source>
</evidence>
<name>A0A7W7EYL7_9SPHN</name>
<evidence type="ECO:0000256" key="1">
    <source>
        <dbReference type="ARBA" id="ARBA00009743"/>
    </source>
</evidence>
<dbReference type="PANTHER" id="PTHR11452:SF80">
    <property type="entry name" value="ALPHA-GALACTOSIDASE 1"/>
    <property type="match status" value="1"/>
</dbReference>
<evidence type="ECO:0000256" key="3">
    <source>
        <dbReference type="ARBA" id="ARBA00022801"/>
    </source>
</evidence>
<keyword evidence="3 5" id="KW-0378">Hydrolase</keyword>
<dbReference type="InterPro" id="IPR013780">
    <property type="entry name" value="Glyco_hydro_b"/>
</dbReference>
<keyword evidence="4 5" id="KW-0326">Glycosidase</keyword>
<dbReference type="Gene3D" id="2.60.120.1060">
    <property type="entry name" value="NPCBM/NEW2 domain"/>
    <property type="match status" value="1"/>
</dbReference>
<dbReference type="RefSeq" id="WP_184114734.1">
    <property type="nucleotide sequence ID" value="NZ_JACHNY010000004.1"/>
</dbReference>
<dbReference type="SUPFAM" id="SSF49785">
    <property type="entry name" value="Galactose-binding domain-like"/>
    <property type="match status" value="1"/>
</dbReference>
<dbReference type="CDD" id="cd14792">
    <property type="entry name" value="GH27"/>
    <property type="match status" value="1"/>
</dbReference>
<gene>
    <name evidence="8" type="ORF">GGQ96_002335</name>
</gene>
<dbReference type="Pfam" id="PF08305">
    <property type="entry name" value="NPCBM"/>
    <property type="match status" value="1"/>
</dbReference>
<dbReference type="SMART" id="SM00776">
    <property type="entry name" value="NPCBM"/>
    <property type="match status" value="1"/>
</dbReference>
<evidence type="ECO:0000313" key="9">
    <source>
        <dbReference type="Proteomes" id="UP000574769"/>
    </source>
</evidence>
<dbReference type="GO" id="GO:0005975">
    <property type="term" value="P:carbohydrate metabolic process"/>
    <property type="evidence" value="ECO:0007669"/>
    <property type="project" value="InterPro"/>
</dbReference>
<dbReference type="InterPro" id="IPR013222">
    <property type="entry name" value="Glyco_hyd_98_carb-bd"/>
</dbReference>
<organism evidence="8 9">
    <name type="scientific">Sphingomonas abaci</name>
    <dbReference type="NCBI Taxonomy" id="237611"/>
    <lineage>
        <taxon>Bacteria</taxon>
        <taxon>Pseudomonadati</taxon>
        <taxon>Pseudomonadota</taxon>
        <taxon>Alphaproteobacteria</taxon>
        <taxon>Sphingomonadales</taxon>
        <taxon>Sphingomonadaceae</taxon>
        <taxon>Sphingomonas</taxon>
    </lineage>
</organism>
<protein>
    <recommendedName>
        <fullName evidence="5">Alpha-galactosidase</fullName>
        <ecNumber evidence="5">3.2.1.22</ecNumber>
    </recommendedName>
    <alternativeName>
        <fullName evidence="5">Melibiase</fullName>
    </alternativeName>
</protein>
<accession>A0A7W7EYL7</accession>
<dbReference type="InterPro" id="IPR000111">
    <property type="entry name" value="Glyco_hydro_27/36_CS"/>
</dbReference>
<reference evidence="8 9" key="1">
    <citation type="submission" date="2020-08" db="EMBL/GenBank/DDBJ databases">
        <title>Genomic Encyclopedia of Type Strains, Phase IV (KMG-IV): sequencing the most valuable type-strain genomes for metagenomic binning, comparative biology and taxonomic classification.</title>
        <authorList>
            <person name="Goeker M."/>
        </authorList>
    </citation>
    <scope>NUCLEOTIDE SEQUENCE [LARGE SCALE GENOMIC DNA]</scope>
    <source>
        <strain evidence="8 9">DSM 15867</strain>
    </source>
</reference>
<evidence type="ECO:0000256" key="4">
    <source>
        <dbReference type="ARBA" id="ARBA00023295"/>
    </source>
</evidence>
<comment type="similarity">
    <text evidence="1 5">Belongs to the glycosyl hydrolase 27 family.</text>
</comment>
<dbReference type="InterPro" id="IPR013785">
    <property type="entry name" value="Aldolase_TIM"/>
</dbReference>
<dbReference type="Pfam" id="PF17801">
    <property type="entry name" value="Melibiase_C"/>
    <property type="match status" value="1"/>
</dbReference>
<dbReference type="InterPro" id="IPR002241">
    <property type="entry name" value="Glyco_hydro_27"/>
</dbReference>
<dbReference type="GO" id="GO:0004557">
    <property type="term" value="F:alpha-galactosidase activity"/>
    <property type="evidence" value="ECO:0007669"/>
    <property type="project" value="UniProtKB-EC"/>
</dbReference>
<dbReference type="InterPro" id="IPR038637">
    <property type="entry name" value="NPCBM_sf"/>
</dbReference>
<comment type="caution">
    <text evidence="8">The sequence shown here is derived from an EMBL/GenBank/DDBJ whole genome shotgun (WGS) entry which is preliminary data.</text>
</comment>
<feature type="signal peptide" evidence="6">
    <location>
        <begin position="1"/>
        <end position="22"/>
    </location>
</feature>
<evidence type="ECO:0000256" key="2">
    <source>
        <dbReference type="ARBA" id="ARBA00022729"/>
    </source>
</evidence>
<dbReference type="Proteomes" id="UP000574769">
    <property type="component" value="Unassembled WGS sequence"/>
</dbReference>
<keyword evidence="2 6" id="KW-0732">Signal</keyword>
<dbReference type="InterPro" id="IPR008979">
    <property type="entry name" value="Galactose-bd-like_sf"/>
</dbReference>
<dbReference type="SUPFAM" id="SSF51011">
    <property type="entry name" value="Glycosyl hydrolase domain"/>
    <property type="match status" value="1"/>
</dbReference>
<dbReference type="InterPro" id="IPR017853">
    <property type="entry name" value="GH"/>
</dbReference>
<dbReference type="SUPFAM" id="SSF51445">
    <property type="entry name" value="(Trans)glycosidases"/>
    <property type="match status" value="1"/>
</dbReference>
<dbReference type="InterPro" id="IPR041233">
    <property type="entry name" value="Melibiase_C"/>
</dbReference>
<proteinExistence type="inferred from homology"/>
<dbReference type="Pfam" id="PF16499">
    <property type="entry name" value="Melibiase_2"/>
    <property type="match status" value="2"/>
</dbReference>
<feature type="domain" description="Glycosyl hydrolase family 98 putative carbohydrate-binding module" evidence="7">
    <location>
        <begin position="500"/>
        <end position="642"/>
    </location>
</feature>
<evidence type="ECO:0000256" key="6">
    <source>
        <dbReference type="SAM" id="SignalP"/>
    </source>
</evidence>
<dbReference type="Gene3D" id="2.60.40.1180">
    <property type="entry name" value="Golgi alpha-mannosidase II"/>
    <property type="match status" value="1"/>
</dbReference>
<dbReference type="EMBL" id="JACHNY010000004">
    <property type="protein sequence ID" value="MBB4618199.1"/>
    <property type="molecule type" value="Genomic_DNA"/>
</dbReference>
<evidence type="ECO:0000256" key="5">
    <source>
        <dbReference type="RuleBase" id="RU361168"/>
    </source>
</evidence>